<sequence>MSLKFNNSQQLQNIDDCNTKQNSFTCVEAYNNNHDKENCLDTRDLQEYLQAIEIDFHKGIVEDQNWFALYCSLEHIFSPRICFARLEAPTNFGPSLNFVRFILLKETKSAFEITRTFGTLLANPELRNELLNANNEYEFVSAICGKAKNIENEEEIEEKELKKETKTDLVE</sequence>
<dbReference type="SUPFAM" id="SSF55804">
    <property type="entry name" value="Phoshotransferase/anion transport protein"/>
    <property type="match status" value="1"/>
</dbReference>
<evidence type="ECO:0000313" key="1">
    <source>
        <dbReference type="Proteomes" id="UP000887561"/>
    </source>
</evidence>
<protein>
    <submittedName>
        <fullName evidence="2">Uncharacterized protein</fullName>
    </submittedName>
</protein>
<dbReference type="AlphaFoldDB" id="A0A915LZB0"/>
<dbReference type="InterPro" id="IPR016152">
    <property type="entry name" value="PTrfase/Anion_transptr"/>
</dbReference>
<name>A0A915LZB0_MELJA</name>
<organism evidence="1 2">
    <name type="scientific">Meloidogyne javanica</name>
    <name type="common">Root-knot nematode worm</name>
    <dbReference type="NCBI Taxonomy" id="6303"/>
    <lineage>
        <taxon>Eukaryota</taxon>
        <taxon>Metazoa</taxon>
        <taxon>Ecdysozoa</taxon>
        <taxon>Nematoda</taxon>
        <taxon>Chromadorea</taxon>
        <taxon>Rhabditida</taxon>
        <taxon>Tylenchina</taxon>
        <taxon>Tylenchomorpha</taxon>
        <taxon>Tylenchoidea</taxon>
        <taxon>Meloidogynidae</taxon>
        <taxon>Meloidogyninae</taxon>
        <taxon>Meloidogyne</taxon>
        <taxon>Meloidogyne incognita group</taxon>
    </lineage>
</organism>
<dbReference type="Gene3D" id="3.40.930.10">
    <property type="entry name" value="Mannitol-specific EII, Chain A"/>
    <property type="match status" value="1"/>
</dbReference>
<proteinExistence type="predicted"/>
<reference evidence="2" key="1">
    <citation type="submission" date="2022-11" db="UniProtKB">
        <authorList>
            <consortium name="WormBaseParasite"/>
        </authorList>
    </citation>
    <scope>IDENTIFICATION</scope>
</reference>
<dbReference type="Proteomes" id="UP000887561">
    <property type="component" value="Unplaced"/>
</dbReference>
<dbReference type="WBParaSite" id="scaffold20356_cov150.g19458">
    <property type="protein sequence ID" value="scaffold20356_cov150.g19458"/>
    <property type="gene ID" value="scaffold20356_cov150.g19458"/>
</dbReference>
<keyword evidence="1" id="KW-1185">Reference proteome</keyword>
<evidence type="ECO:0000313" key="2">
    <source>
        <dbReference type="WBParaSite" id="scaffold20356_cov150.g19458"/>
    </source>
</evidence>
<accession>A0A915LZB0</accession>